<dbReference type="InterPro" id="IPR000821">
    <property type="entry name" value="Ala_racemase"/>
</dbReference>
<dbReference type="AlphaFoldDB" id="A0A2U1AQS7"/>
<evidence type="ECO:0000256" key="3">
    <source>
        <dbReference type="ARBA" id="ARBA00023235"/>
    </source>
</evidence>
<dbReference type="OrthoDB" id="9801978at2"/>
<evidence type="ECO:0000256" key="6">
    <source>
        <dbReference type="PIRSR" id="PIRSR600821-52"/>
    </source>
</evidence>
<comment type="function">
    <text evidence="4">Catalyzes the interconversion of L-alanine and D-alanine. May also act on other amino acids.</text>
</comment>
<protein>
    <recommendedName>
        <fullName evidence="4">Alanine racemase</fullName>
        <ecNumber evidence="4">5.1.1.1</ecNumber>
    </recommendedName>
</protein>
<evidence type="ECO:0000256" key="4">
    <source>
        <dbReference type="HAMAP-Rule" id="MF_01201"/>
    </source>
</evidence>
<dbReference type="GO" id="GO:0008784">
    <property type="term" value="F:alanine racemase activity"/>
    <property type="evidence" value="ECO:0007669"/>
    <property type="project" value="UniProtKB-UniRule"/>
</dbReference>
<accession>A0A2U1AQS7</accession>
<dbReference type="GO" id="GO:0005829">
    <property type="term" value="C:cytosol"/>
    <property type="evidence" value="ECO:0007669"/>
    <property type="project" value="TreeGrafter"/>
</dbReference>
<dbReference type="UniPathway" id="UPA00042">
    <property type="reaction ID" value="UER00497"/>
</dbReference>
<dbReference type="HAMAP" id="MF_01201">
    <property type="entry name" value="Ala_racemase"/>
    <property type="match status" value="1"/>
</dbReference>
<dbReference type="GO" id="GO:0030170">
    <property type="term" value="F:pyridoxal phosphate binding"/>
    <property type="evidence" value="ECO:0007669"/>
    <property type="project" value="UniProtKB-UniRule"/>
</dbReference>
<dbReference type="InterPro" id="IPR001608">
    <property type="entry name" value="Ala_racemase_N"/>
</dbReference>
<dbReference type="SUPFAM" id="SSF50621">
    <property type="entry name" value="Alanine racemase C-terminal domain-like"/>
    <property type="match status" value="1"/>
</dbReference>
<dbReference type="PANTHER" id="PTHR30511:SF0">
    <property type="entry name" value="ALANINE RACEMASE, CATABOLIC-RELATED"/>
    <property type="match status" value="1"/>
</dbReference>
<comment type="similarity">
    <text evidence="4">Belongs to the alanine racemase family.</text>
</comment>
<dbReference type="InterPro" id="IPR011079">
    <property type="entry name" value="Ala_racemase_C"/>
</dbReference>
<feature type="binding site" evidence="4 6">
    <location>
        <position position="135"/>
    </location>
    <ligand>
        <name>substrate</name>
    </ligand>
</feature>
<dbReference type="InterPro" id="IPR009006">
    <property type="entry name" value="Ala_racemase/Decarboxylase_C"/>
</dbReference>
<dbReference type="PROSITE" id="PS00395">
    <property type="entry name" value="ALANINE_RACEMASE"/>
    <property type="match status" value="1"/>
</dbReference>
<evidence type="ECO:0000256" key="5">
    <source>
        <dbReference type="PIRSR" id="PIRSR600821-50"/>
    </source>
</evidence>
<proteinExistence type="inferred from homology"/>
<keyword evidence="2 4" id="KW-0663">Pyridoxal phosphate</keyword>
<feature type="domain" description="Alanine racemase C-terminal" evidence="7">
    <location>
        <begin position="254"/>
        <end position="382"/>
    </location>
</feature>
<dbReference type="EC" id="5.1.1.1" evidence="4"/>
<comment type="caution">
    <text evidence="8">The sequence shown here is derived from an EMBL/GenBank/DDBJ whole genome shotgun (WGS) entry which is preliminary data.</text>
</comment>
<dbReference type="Pfam" id="PF00842">
    <property type="entry name" value="Ala_racemase_C"/>
    <property type="match status" value="1"/>
</dbReference>
<evidence type="ECO:0000259" key="7">
    <source>
        <dbReference type="SMART" id="SM01005"/>
    </source>
</evidence>
<dbReference type="Proteomes" id="UP000245466">
    <property type="component" value="Unassembled WGS sequence"/>
</dbReference>
<dbReference type="CDD" id="cd00430">
    <property type="entry name" value="PLPDE_III_AR"/>
    <property type="match status" value="1"/>
</dbReference>
<dbReference type="Gene3D" id="2.40.37.10">
    <property type="entry name" value="Lyase, Ornithine Decarboxylase, Chain A, domain 1"/>
    <property type="match status" value="1"/>
</dbReference>
<reference evidence="8 9" key="1">
    <citation type="submission" date="2018-04" db="EMBL/GenBank/DDBJ databases">
        <title>Genomic Encyclopedia of Type Strains, Phase IV (KMG-IV): sequencing the most valuable type-strain genomes for metagenomic binning, comparative biology and taxonomic classification.</title>
        <authorList>
            <person name="Goeker M."/>
        </authorList>
    </citation>
    <scope>NUCLEOTIDE SEQUENCE [LARGE SCALE GENOMIC DNA]</scope>
    <source>
        <strain evidence="8 9">DSM 100231</strain>
    </source>
</reference>
<evidence type="ECO:0000256" key="2">
    <source>
        <dbReference type="ARBA" id="ARBA00022898"/>
    </source>
</evidence>
<dbReference type="Pfam" id="PF01168">
    <property type="entry name" value="Ala_racemase_N"/>
    <property type="match status" value="1"/>
</dbReference>
<feature type="active site" description="Proton acceptor; specific for L-alanine" evidence="4">
    <location>
        <position position="275"/>
    </location>
</feature>
<evidence type="ECO:0000256" key="1">
    <source>
        <dbReference type="ARBA" id="ARBA00001933"/>
    </source>
</evidence>
<name>A0A2U1AQS7_9BACT</name>
<dbReference type="RefSeq" id="WP_116544790.1">
    <property type="nucleotide sequence ID" value="NZ_QEKI01000015.1"/>
</dbReference>
<keyword evidence="3 4" id="KW-0413">Isomerase</keyword>
<dbReference type="PRINTS" id="PR00992">
    <property type="entry name" value="ALARACEMASE"/>
</dbReference>
<organism evidence="8 9">
    <name type="scientific">Pontibacter virosus</name>
    <dbReference type="NCBI Taxonomy" id="1765052"/>
    <lineage>
        <taxon>Bacteria</taxon>
        <taxon>Pseudomonadati</taxon>
        <taxon>Bacteroidota</taxon>
        <taxon>Cytophagia</taxon>
        <taxon>Cytophagales</taxon>
        <taxon>Hymenobacteraceae</taxon>
        <taxon>Pontibacter</taxon>
    </lineage>
</organism>
<sequence>MFHSSYIEISSSSLAHNIKFLKAQLSPATRFSSVIKGNAYGHGIEEFGKLAHTCGVDHFSVFSADEAYRLHQVLPRHVTIMIMGYIDDAELAWAIANDIELYIFSINRLEQAAIAARSLQKPARIHLDLETGMNRIGLDTAEIERAADIILKQPDAFELVGVSTHYAGAESSENHDRVTGQLNKYHLAVRSILQKGLKIKTLHTACSAAVMSYPETHLDLVRVGIMQYGFWPSPEIYQRYMGVSTDRTDPLRRLINWKSHVMSLKLVPSGEFIGYGKSFQASSEMLIAAIPVGYAWGYSRSLSNQGHVLIRSHRAPVVGIVNMNVLMVDVTGIPNVSLQDEVVLLGKQGNEHITVASFAELSTQLNYELLTRLPINIPRIIID</sequence>
<feature type="binding site" evidence="4 6">
    <location>
        <position position="323"/>
    </location>
    <ligand>
        <name>substrate</name>
    </ligand>
</feature>
<dbReference type="EMBL" id="QEKI01000015">
    <property type="protein sequence ID" value="PVY38728.1"/>
    <property type="molecule type" value="Genomic_DNA"/>
</dbReference>
<dbReference type="PANTHER" id="PTHR30511">
    <property type="entry name" value="ALANINE RACEMASE"/>
    <property type="match status" value="1"/>
</dbReference>
<dbReference type="InterPro" id="IPR029066">
    <property type="entry name" value="PLP-binding_barrel"/>
</dbReference>
<comment type="cofactor">
    <cofactor evidence="1 4 5">
        <name>pyridoxal 5'-phosphate</name>
        <dbReference type="ChEBI" id="CHEBI:597326"/>
    </cofactor>
</comment>
<keyword evidence="9" id="KW-1185">Reference proteome</keyword>
<dbReference type="NCBIfam" id="TIGR00492">
    <property type="entry name" value="alr"/>
    <property type="match status" value="1"/>
</dbReference>
<dbReference type="SUPFAM" id="SSF51419">
    <property type="entry name" value="PLP-binding barrel"/>
    <property type="match status" value="1"/>
</dbReference>
<comment type="pathway">
    <text evidence="4">Amino-acid biosynthesis; D-alanine biosynthesis; D-alanine from L-alanine: step 1/1.</text>
</comment>
<dbReference type="GO" id="GO:0030632">
    <property type="term" value="P:D-alanine biosynthetic process"/>
    <property type="evidence" value="ECO:0007669"/>
    <property type="project" value="UniProtKB-UniRule"/>
</dbReference>
<comment type="catalytic activity">
    <reaction evidence="4">
        <text>L-alanine = D-alanine</text>
        <dbReference type="Rhea" id="RHEA:20249"/>
        <dbReference type="ChEBI" id="CHEBI:57416"/>
        <dbReference type="ChEBI" id="CHEBI:57972"/>
        <dbReference type="EC" id="5.1.1.1"/>
    </reaction>
</comment>
<evidence type="ECO:0000313" key="9">
    <source>
        <dbReference type="Proteomes" id="UP000245466"/>
    </source>
</evidence>
<gene>
    <name evidence="8" type="ORF">C8E01_11565</name>
</gene>
<dbReference type="InterPro" id="IPR020622">
    <property type="entry name" value="Ala_racemase_pyridoxalP-BS"/>
</dbReference>
<feature type="modified residue" description="N6-(pyridoxal phosphate)lysine" evidence="4 5">
    <location>
        <position position="36"/>
    </location>
</feature>
<evidence type="ECO:0000313" key="8">
    <source>
        <dbReference type="EMBL" id="PVY38728.1"/>
    </source>
</evidence>
<dbReference type="Gene3D" id="3.20.20.10">
    <property type="entry name" value="Alanine racemase"/>
    <property type="match status" value="1"/>
</dbReference>
<feature type="active site" description="Proton acceptor; specific for D-alanine" evidence="4">
    <location>
        <position position="36"/>
    </location>
</feature>
<dbReference type="SMART" id="SM01005">
    <property type="entry name" value="Ala_racemase_C"/>
    <property type="match status" value="1"/>
</dbReference>